<dbReference type="EMBL" id="JAAKZH010000007">
    <property type="protein sequence ID" value="NGO65900.1"/>
    <property type="molecule type" value="Genomic_DNA"/>
</dbReference>
<dbReference type="Proteomes" id="UP000477849">
    <property type="component" value="Unassembled WGS sequence"/>
</dbReference>
<feature type="signal peptide" evidence="7">
    <location>
        <begin position="1"/>
        <end position="28"/>
    </location>
</feature>
<keyword evidence="4 7" id="KW-0732">Signal</keyword>
<evidence type="ECO:0000256" key="3">
    <source>
        <dbReference type="ARBA" id="ARBA00022475"/>
    </source>
</evidence>
<comment type="caution">
    <text evidence="9">The sequence shown here is derived from an EMBL/GenBank/DDBJ whole genome shotgun (WGS) entry which is preliminary data.</text>
</comment>
<dbReference type="Pfam" id="PF02608">
    <property type="entry name" value="Bmp"/>
    <property type="match status" value="1"/>
</dbReference>
<dbReference type="Gene3D" id="3.40.50.2300">
    <property type="match status" value="2"/>
</dbReference>
<keyword evidence="5" id="KW-0472">Membrane</keyword>
<evidence type="ECO:0000313" key="10">
    <source>
        <dbReference type="Proteomes" id="UP000477849"/>
    </source>
</evidence>
<evidence type="ECO:0000256" key="4">
    <source>
        <dbReference type="ARBA" id="ARBA00022729"/>
    </source>
</evidence>
<feature type="chain" id="PRO_5027008376" evidence="7">
    <location>
        <begin position="29"/>
        <end position="347"/>
    </location>
</feature>
<dbReference type="PANTHER" id="PTHR34296">
    <property type="entry name" value="TRANSCRIPTIONAL ACTIVATOR PROTEIN MED"/>
    <property type="match status" value="1"/>
</dbReference>
<feature type="domain" description="ABC transporter substrate-binding protein PnrA-like" evidence="8">
    <location>
        <begin position="33"/>
        <end position="328"/>
    </location>
</feature>
<reference evidence="9 10" key="1">
    <citation type="submission" date="2020-02" db="EMBL/GenBank/DDBJ databases">
        <title>Genome sequence of the type strain CCBAU10050 of Rhizobium daejeonense.</title>
        <authorList>
            <person name="Gao J."/>
            <person name="Sun J."/>
        </authorList>
    </citation>
    <scope>NUCLEOTIDE SEQUENCE [LARGE SCALE GENOMIC DNA]</scope>
    <source>
        <strain evidence="9 10">CCBAU10050</strain>
    </source>
</reference>
<comment type="subcellular location">
    <subcellularLocation>
        <location evidence="1">Cell membrane</location>
        <topology evidence="1">Lipid-anchor</topology>
    </subcellularLocation>
</comment>
<keyword evidence="3" id="KW-1003">Cell membrane</keyword>
<keyword evidence="6" id="KW-0449">Lipoprotein</keyword>
<accession>A0A6M1S9S3</accession>
<dbReference type="AlphaFoldDB" id="A0A6M1S9S3"/>
<keyword evidence="10" id="KW-1185">Reference proteome</keyword>
<dbReference type="InterPro" id="IPR028082">
    <property type="entry name" value="Peripla_BP_I"/>
</dbReference>
<dbReference type="InterPro" id="IPR003760">
    <property type="entry name" value="PnrA-like"/>
</dbReference>
<dbReference type="GO" id="GO:0005886">
    <property type="term" value="C:plasma membrane"/>
    <property type="evidence" value="ECO:0007669"/>
    <property type="project" value="UniProtKB-SubCell"/>
</dbReference>
<evidence type="ECO:0000256" key="2">
    <source>
        <dbReference type="ARBA" id="ARBA00008610"/>
    </source>
</evidence>
<evidence type="ECO:0000256" key="7">
    <source>
        <dbReference type="SAM" id="SignalP"/>
    </source>
</evidence>
<dbReference type="InterPro" id="IPR050957">
    <property type="entry name" value="BMP_lipoprotein"/>
</dbReference>
<proteinExistence type="inferred from homology"/>
<protein>
    <submittedName>
        <fullName evidence="9">BMP family ABC transporter substrate-binding protein</fullName>
    </submittedName>
</protein>
<evidence type="ECO:0000259" key="8">
    <source>
        <dbReference type="Pfam" id="PF02608"/>
    </source>
</evidence>
<dbReference type="CDD" id="cd06304">
    <property type="entry name" value="PBP1_BmpA_Med_PnrA-like"/>
    <property type="match status" value="1"/>
</dbReference>
<organism evidence="9 10">
    <name type="scientific">Rhizobium daejeonense</name>
    <dbReference type="NCBI Taxonomy" id="240521"/>
    <lineage>
        <taxon>Bacteria</taxon>
        <taxon>Pseudomonadati</taxon>
        <taxon>Pseudomonadota</taxon>
        <taxon>Alphaproteobacteria</taxon>
        <taxon>Hyphomicrobiales</taxon>
        <taxon>Rhizobiaceae</taxon>
        <taxon>Rhizobium/Agrobacterium group</taxon>
        <taxon>Rhizobium</taxon>
    </lineage>
</organism>
<comment type="similarity">
    <text evidence="2">Belongs to the BMP lipoprotein family.</text>
</comment>
<dbReference type="PANTHER" id="PTHR34296:SF2">
    <property type="entry name" value="ABC TRANSPORTER GUANOSINE-BINDING PROTEIN NUPN"/>
    <property type="match status" value="1"/>
</dbReference>
<evidence type="ECO:0000256" key="1">
    <source>
        <dbReference type="ARBA" id="ARBA00004193"/>
    </source>
</evidence>
<dbReference type="SUPFAM" id="SSF53822">
    <property type="entry name" value="Periplasmic binding protein-like I"/>
    <property type="match status" value="1"/>
</dbReference>
<evidence type="ECO:0000256" key="5">
    <source>
        <dbReference type="ARBA" id="ARBA00023136"/>
    </source>
</evidence>
<sequence>MRNTIKSSVSITALIASISMFCATSVSAADLESIAILAPEMGTDMGWNQQGVDAAKAAGEAAGVKVIVAENLGYGDVRPTLRELAEDGAGLLIAHASGYNTAAPEIGEELGVPVAIVDSPDKLSAGKVADYTAAGSDGAYLAGRLAAKVSRTKVVGIVVSGEPPSWNNMSVAFAQGVKAENPAVEVRYAVIGPAAYADAAGGKRVTETVIASGADIIFGQGNGSSFGMLQAVETTPATDGGKAYFIDVIGDKTSIDKGFLLSSVIWNLEPVYAAMIKDLKDGKYGSHNYDIKLADGSLRLLKTANAPANVWTEIEALQADIVSGKIKVEPKFDAESVHALVKTVGSN</sequence>
<name>A0A6M1S9S3_9HYPH</name>
<evidence type="ECO:0000313" key="9">
    <source>
        <dbReference type="EMBL" id="NGO65900.1"/>
    </source>
</evidence>
<dbReference type="RefSeq" id="WP_163897840.1">
    <property type="nucleotide sequence ID" value="NZ_JACLAL010000007.1"/>
</dbReference>
<evidence type="ECO:0000256" key="6">
    <source>
        <dbReference type="ARBA" id="ARBA00023288"/>
    </source>
</evidence>
<gene>
    <name evidence="9" type="ORF">G6N76_19680</name>
</gene>